<reference evidence="6" key="1">
    <citation type="submission" date="2020-11" db="EMBL/GenBank/DDBJ databases">
        <authorList>
            <person name="Tran Van P."/>
        </authorList>
    </citation>
    <scope>NUCLEOTIDE SEQUENCE</scope>
</reference>
<name>A0A7R9QWB6_9ACAR</name>
<dbReference type="EMBL" id="OC934770">
    <property type="protein sequence ID" value="CAD7660336.1"/>
    <property type="molecule type" value="Genomic_DNA"/>
</dbReference>
<dbReference type="GO" id="GO:0005765">
    <property type="term" value="C:lysosomal membrane"/>
    <property type="evidence" value="ECO:0007669"/>
    <property type="project" value="UniProtKB-SubCell"/>
</dbReference>
<keyword evidence="5" id="KW-0458">Lysosome</keyword>
<dbReference type="AlphaFoldDB" id="A0A7R9QWB6"/>
<protein>
    <recommendedName>
        <fullName evidence="3">BLOC-1-related complex subunit 7</fullName>
    </recommendedName>
</protein>
<dbReference type="InterPro" id="IPR032143">
    <property type="entry name" value="BORCS7"/>
</dbReference>
<dbReference type="OrthoDB" id="5567844at2759"/>
<dbReference type="PANTHER" id="PTHR31397:SF1">
    <property type="entry name" value="BLOC-1-RELATED COMPLEX SUBUNIT 7"/>
    <property type="match status" value="1"/>
</dbReference>
<gene>
    <name evidence="6" type="ORF">ONB1V03_LOCUS16906</name>
</gene>
<dbReference type="Pfam" id="PF16088">
    <property type="entry name" value="BORCS7"/>
    <property type="match status" value="1"/>
</dbReference>
<keyword evidence="7" id="KW-1185">Reference proteome</keyword>
<evidence type="ECO:0000256" key="1">
    <source>
        <dbReference type="ARBA" id="ARBA00004656"/>
    </source>
</evidence>
<evidence type="ECO:0000256" key="2">
    <source>
        <dbReference type="ARBA" id="ARBA00005433"/>
    </source>
</evidence>
<evidence type="ECO:0000256" key="5">
    <source>
        <dbReference type="ARBA" id="ARBA00023228"/>
    </source>
</evidence>
<dbReference type="GO" id="GO:0099078">
    <property type="term" value="C:BORC complex"/>
    <property type="evidence" value="ECO:0007669"/>
    <property type="project" value="TreeGrafter"/>
</dbReference>
<dbReference type="Proteomes" id="UP000728032">
    <property type="component" value="Unassembled WGS sequence"/>
</dbReference>
<accession>A0A7R9QWB6</accession>
<evidence type="ECO:0000256" key="3">
    <source>
        <dbReference type="ARBA" id="ARBA00022295"/>
    </source>
</evidence>
<organism evidence="6">
    <name type="scientific">Oppiella nova</name>
    <dbReference type="NCBI Taxonomy" id="334625"/>
    <lineage>
        <taxon>Eukaryota</taxon>
        <taxon>Metazoa</taxon>
        <taxon>Ecdysozoa</taxon>
        <taxon>Arthropoda</taxon>
        <taxon>Chelicerata</taxon>
        <taxon>Arachnida</taxon>
        <taxon>Acari</taxon>
        <taxon>Acariformes</taxon>
        <taxon>Sarcoptiformes</taxon>
        <taxon>Oribatida</taxon>
        <taxon>Brachypylina</taxon>
        <taxon>Oppioidea</taxon>
        <taxon>Oppiidae</taxon>
        <taxon>Oppiella</taxon>
    </lineage>
</organism>
<sequence length="156" mass="17641">MSGERTSSQTRNLYSESKTRLCERIAANIQSAGSVSRQIIKGSKTGEILGQSAKTFASTENTIENTALNIKRLQISTKQFQMQLEDINKSDRRITELVKPLSRVLLILLEDHNADDNADNDSNDGTEDNEEKLEARHGWGRVWRVVARRRVVDKIN</sequence>
<feature type="non-terminal residue" evidence="6">
    <location>
        <position position="1"/>
    </location>
</feature>
<dbReference type="EMBL" id="CAJPVJ010019945">
    <property type="protein sequence ID" value="CAG2177474.1"/>
    <property type="molecule type" value="Genomic_DNA"/>
</dbReference>
<dbReference type="PANTHER" id="PTHR31397">
    <property type="entry name" value="BLOC-1-RELATED COMPLEX SUBUNIT 7 BORSC7"/>
    <property type="match status" value="1"/>
</dbReference>
<evidence type="ECO:0000313" key="6">
    <source>
        <dbReference type="EMBL" id="CAD7660336.1"/>
    </source>
</evidence>
<evidence type="ECO:0000256" key="4">
    <source>
        <dbReference type="ARBA" id="ARBA00023136"/>
    </source>
</evidence>
<evidence type="ECO:0000313" key="7">
    <source>
        <dbReference type="Proteomes" id="UP000728032"/>
    </source>
</evidence>
<keyword evidence="4" id="KW-0472">Membrane</keyword>
<comment type="similarity">
    <text evidence="2">Belongs to the BORCS7 family.</text>
</comment>
<comment type="subcellular location">
    <subcellularLocation>
        <location evidence="1">Lysosome membrane</location>
    </subcellularLocation>
</comment>
<proteinExistence type="inferred from homology"/>